<evidence type="ECO:0000259" key="1">
    <source>
        <dbReference type="PROSITE" id="PS51186"/>
    </source>
</evidence>
<keyword evidence="2" id="KW-0808">Transferase</keyword>
<comment type="caution">
    <text evidence="2">The sequence shown here is derived from an EMBL/GenBank/DDBJ whole genome shotgun (WGS) entry which is preliminary data.</text>
</comment>
<feature type="domain" description="N-acetyltransferase" evidence="1">
    <location>
        <begin position="4"/>
        <end position="167"/>
    </location>
</feature>
<proteinExistence type="predicted"/>
<name>A0A412J0F5_9FIRM</name>
<dbReference type="SUPFAM" id="SSF55729">
    <property type="entry name" value="Acyl-CoA N-acyltransferases (Nat)"/>
    <property type="match status" value="1"/>
</dbReference>
<gene>
    <name evidence="2" type="ORF">DWX92_07570</name>
</gene>
<dbReference type="AlphaFoldDB" id="A0A412J0F5"/>
<evidence type="ECO:0000313" key="3">
    <source>
        <dbReference type="Proteomes" id="UP000285274"/>
    </source>
</evidence>
<protein>
    <submittedName>
        <fullName evidence="2">GNAT family N-acetyltransferase</fullName>
    </submittedName>
</protein>
<dbReference type="CDD" id="cd04301">
    <property type="entry name" value="NAT_SF"/>
    <property type="match status" value="1"/>
</dbReference>
<reference evidence="2 3" key="1">
    <citation type="submission" date="2018-08" db="EMBL/GenBank/DDBJ databases">
        <title>A genome reference for cultivated species of the human gut microbiota.</title>
        <authorList>
            <person name="Zou Y."/>
            <person name="Xue W."/>
            <person name="Luo G."/>
        </authorList>
    </citation>
    <scope>NUCLEOTIDE SEQUENCE [LARGE SCALE GENOMIC DNA]</scope>
    <source>
        <strain evidence="2 3">AF22-10AC</strain>
    </source>
</reference>
<dbReference type="EMBL" id="QRVM01000033">
    <property type="protein sequence ID" value="RGS45688.1"/>
    <property type="molecule type" value="Genomic_DNA"/>
</dbReference>
<organism evidence="2 3">
    <name type="scientific">Holdemanella biformis</name>
    <dbReference type="NCBI Taxonomy" id="1735"/>
    <lineage>
        <taxon>Bacteria</taxon>
        <taxon>Bacillati</taxon>
        <taxon>Bacillota</taxon>
        <taxon>Erysipelotrichia</taxon>
        <taxon>Erysipelotrichales</taxon>
        <taxon>Erysipelotrichaceae</taxon>
        <taxon>Holdemanella</taxon>
    </lineage>
</organism>
<dbReference type="RefSeq" id="WP_118320177.1">
    <property type="nucleotide sequence ID" value="NZ_QRVM01000033.1"/>
</dbReference>
<accession>A0A412J0F5</accession>
<evidence type="ECO:0000313" key="2">
    <source>
        <dbReference type="EMBL" id="RGS45688.1"/>
    </source>
</evidence>
<dbReference type="Pfam" id="PF00583">
    <property type="entry name" value="Acetyltransf_1"/>
    <property type="match status" value="1"/>
</dbReference>
<sequence>MKSINIVECKNEDDLKEVAILAEKIWHEFFPGIISEAQIDYMVEQFQSFDAMQDQVKHQQYHYHKVYEGDELVGYIGLQNQPDRLFLSKLYLKDLARGKHYATEMFEYVKKQAEKYCYSSIYLTCNKYNKHSLAVYEKFGFQWIDSVQTDIGNGFIMDDYFLEYRLGTFL</sequence>
<dbReference type="Gene3D" id="3.40.630.30">
    <property type="match status" value="1"/>
</dbReference>
<dbReference type="Proteomes" id="UP000285274">
    <property type="component" value="Unassembled WGS sequence"/>
</dbReference>
<dbReference type="GO" id="GO:0016747">
    <property type="term" value="F:acyltransferase activity, transferring groups other than amino-acyl groups"/>
    <property type="evidence" value="ECO:0007669"/>
    <property type="project" value="InterPro"/>
</dbReference>
<dbReference type="InterPro" id="IPR016181">
    <property type="entry name" value="Acyl_CoA_acyltransferase"/>
</dbReference>
<dbReference type="PROSITE" id="PS51186">
    <property type="entry name" value="GNAT"/>
    <property type="match status" value="1"/>
</dbReference>
<dbReference type="InterPro" id="IPR000182">
    <property type="entry name" value="GNAT_dom"/>
</dbReference>